<sequence length="404" mass="45506">VTLNVIQSTIDTVTSKISKNHPQPMFLTEEGEFSQIQRAKRLSRFVRGVFYANDAYTQGNVVFRTGGIVGTGSWKVSAQNEEPKIEYVFPLEVLVDDEESFYGEPQNRYQVKIVPKDVLIAAFPDHRVEIAAATGIVGRGENRNIQYIRVVEAWHLPSGPGAGDGRRVIAIENSDLEDAVWVRDYFPFVDFSWSKPIVGFWGRGLAEEEEGLQVEINRLLMKIERSQRMFGFPVLLVHQSANISEKKFTNAIGQIVTYTGNKEPKVVTHNTVAQEIYAHLDRLYERAFEIAGVSRLSATSQKPAGLDSGVALREYNDIETERFMTVGQAYEQFFMDTSRQIIDVMDEIEKGSESPEDGAAQSAYRVKDPDRKSMSTISWEDAKMDEDTYILKVWPVSSLPSSPA</sequence>
<gene>
    <name evidence="2" type="ORF">LCGC14_2821110</name>
</gene>
<feature type="non-terminal residue" evidence="2">
    <location>
        <position position="1"/>
    </location>
</feature>
<reference evidence="2" key="1">
    <citation type="journal article" date="2015" name="Nature">
        <title>Complex archaea that bridge the gap between prokaryotes and eukaryotes.</title>
        <authorList>
            <person name="Spang A."/>
            <person name="Saw J.H."/>
            <person name="Jorgensen S.L."/>
            <person name="Zaremba-Niedzwiedzka K."/>
            <person name="Martijn J."/>
            <person name="Lind A.E."/>
            <person name="van Eijk R."/>
            <person name="Schleper C."/>
            <person name="Guy L."/>
            <person name="Ettema T.J."/>
        </authorList>
    </citation>
    <scope>NUCLEOTIDE SEQUENCE</scope>
</reference>
<evidence type="ECO:0000313" key="2">
    <source>
        <dbReference type="EMBL" id="KKK80676.1"/>
    </source>
</evidence>
<feature type="region of interest" description="Disordered" evidence="1">
    <location>
        <begin position="349"/>
        <end position="372"/>
    </location>
</feature>
<protein>
    <recommendedName>
        <fullName evidence="3">Phage portal protein</fullName>
    </recommendedName>
</protein>
<dbReference type="EMBL" id="LAZR01053470">
    <property type="protein sequence ID" value="KKK80676.1"/>
    <property type="molecule type" value="Genomic_DNA"/>
</dbReference>
<evidence type="ECO:0000256" key="1">
    <source>
        <dbReference type="SAM" id="MobiDB-lite"/>
    </source>
</evidence>
<accession>A0A0F9B856</accession>
<evidence type="ECO:0008006" key="3">
    <source>
        <dbReference type="Google" id="ProtNLM"/>
    </source>
</evidence>
<feature type="non-terminal residue" evidence="2">
    <location>
        <position position="404"/>
    </location>
</feature>
<comment type="caution">
    <text evidence="2">The sequence shown here is derived from an EMBL/GenBank/DDBJ whole genome shotgun (WGS) entry which is preliminary data.</text>
</comment>
<proteinExistence type="predicted"/>
<name>A0A0F9B856_9ZZZZ</name>
<organism evidence="2">
    <name type="scientific">marine sediment metagenome</name>
    <dbReference type="NCBI Taxonomy" id="412755"/>
    <lineage>
        <taxon>unclassified sequences</taxon>
        <taxon>metagenomes</taxon>
        <taxon>ecological metagenomes</taxon>
    </lineage>
</organism>
<dbReference type="AlphaFoldDB" id="A0A0F9B856"/>